<comment type="caution">
    <text evidence="2">The sequence shown here is derived from an EMBL/GenBank/DDBJ whole genome shotgun (WGS) entry which is preliminary data.</text>
</comment>
<organism evidence="2 3">
    <name type="scientific">Deinococcus arenicola</name>
    <dbReference type="NCBI Taxonomy" id="2994950"/>
    <lineage>
        <taxon>Bacteria</taxon>
        <taxon>Thermotogati</taxon>
        <taxon>Deinococcota</taxon>
        <taxon>Deinococci</taxon>
        <taxon>Deinococcales</taxon>
        <taxon>Deinococcaceae</taxon>
        <taxon>Deinococcus</taxon>
    </lineage>
</organism>
<evidence type="ECO:0008006" key="4">
    <source>
        <dbReference type="Google" id="ProtNLM"/>
    </source>
</evidence>
<dbReference type="RefSeq" id="WP_317641583.1">
    <property type="nucleotide sequence ID" value="NZ_JAPMIV010000052.1"/>
</dbReference>
<keyword evidence="3" id="KW-1185">Reference proteome</keyword>
<proteinExistence type="predicted"/>
<evidence type="ECO:0000313" key="3">
    <source>
        <dbReference type="Proteomes" id="UP001276150"/>
    </source>
</evidence>
<dbReference type="Proteomes" id="UP001276150">
    <property type="component" value="Unassembled WGS sequence"/>
</dbReference>
<reference evidence="2 3" key="1">
    <citation type="submission" date="2022-11" db="EMBL/GenBank/DDBJ databases">
        <title>Deinococcus ZS9-10, Low Temperature and Draught-tolerating, UV-resistant Bacteria from Continental Antarctica.</title>
        <authorList>
            <person name="Cheng L."/>
        </authorList>
    </citation>
    <scope>NUCLEOTIDE SEQUENCE [LARGE SCALE GENOMIC DNA]</scope>
    <source>
        <strain evidence="2 3">ZS9-10</strain>
    </source>
</reference>
<feature type="compositionally biased region" description="Basic and acidic residues" evidence="1">
    <location>
        <begin position="34"/>
        <end position="45"/>
    </location>
</feature>
<accession>A0ABU4DUX7</accession>
<dbReference type="EMBL" id="JAPMIV010000052">
    <property type="protein sequence ID" value="MDV6376230.1"/>
    <property type="molecule type" value="Genomic_DNA"/>
</dbReference>
<feature type="region of interest" description="Disordered" evidence="1">
    <location>
        <begin position="31"/>
        <end position="50"/>
    </location>
</feature>
<sequence length="134" mass="15095">MTAPTSKKRPVNSRRKGASAELEFAKALTALGHPAERGQQRKGGEDSPDVICPSLPRVHWEVKFYKTCQVFSPAMLKTWDAQARADAGARLPCVAHRWNGSRQWMVRALSDERGPYWQTLEDFIDNAKTTRSEP</sequence>
<name>A0ABU4DUX7_9DEIO</name>
<gene>
    <name evidence="2" type="ORF">ORD21_16670</name>
</gene>
<evidence type="ECO:0000313" key="2">
    <source>
        <dbReference type="EMBL" id="MDV6376230.1"/>
    </source>
</evidence>
<protein>
    <recommendedName>
        <fullName evidence="4">Holliday junction resolvase</fullName>
    </recommendedName>
</protein>
<evidence type="ECO:0000256" key="1">
    <source>
        <dbReference type="SAM" id="MobiDB-lite"/>
    </source>
</evidence>